<evidence type="ECO:0000256" key="6">
    <source>
        <dbReference type="SAM" id="Phobius"/>
    </source>
</evidence>
<evidence type="ECO:0000256" key="3">
    <source>
        <dbReference type="ARBA" id="ARBA00022989"/>
    </source>
</evidence>
<feature type="transmembrane region" description="Helical" evidence="6">
    <location>
        <begin position="47"/>
        <end position="67"/>
    </location>
</feature>
<evidence type="ECO:0000313" key="8">
    <source>
        <dbReference type="EMBL" id="MBJ3776241.1"/>
    </source>
</evidence>
<gene>
    <name evidence="8" type="ORF">JCR33_11110</name>
</gene>
<dbReference type="Pfam" id="PF06305">
    <property type="entry name" value="LapA_dom"/>
    <property type="match status" value="1"/>
</dbReference>
<protein>
    <submittedName>
        <fullName evidence="8">DUF1049 domain-containing protein</fullName>
    </submittedName>
</protein>
<proteinExistence type="predicted"/>
<dbReference type="Proteomes" id="UP000609531">
    <property type="component" value="Unassembled WGS sequence"/>
</dbReference>
<comment type="caution">
    <text evidence="8">The sequence shown here is derived from an EMBL/GenBank/DDBJ whole genome shotgun (WGS) entry which is preliminary data.</text>
</comment>
<evidence type="ECO:0000256" key="4">
    <source>
        <dbReference type="ARBA" id="ARBA00023136"/>
    </source>
</evidence>
<reference evidence="8" key="1">
    <citation type="submission" date="2020-12" db="EMBL/GenBank/DDBJ databases">
        <title>Bacterial taxonomy.</title>
        <authorList>
            <person name="Pan X."/>
        </authorList>
    </citation>
    <scope>NUCLEOTIDE SEQUENCE</scope>
    <source>
        <strain evidence="8">B2012</strain>
    </source>
</reference>
<dbReference type="AlphaFoldDB" id="A0A934IPF5"/>
<name>A0A934IPF5_9HYPH</name>
<keyword evidence="4 6" id="KW-0472">Membrane</keyword>
<accession>A0A934IPF5</accession>
<keyword evidence="1" id="KW-1003">Cell membrane</keyword>
<keyword evidence="2 6" id="KW-0812">Transmembrane</keyword>
<evidence type="ECO:0000313" key="9">
    <source>
        <dbReference type="Proteomes" id="UP000609531"/>
    </source>
</evidence>
<keyword evidence="9" id="KW-1185">Reference proteome</keyword>
<feature type="region of interest" description="Disordered" evidence="5">
    <location>
        <begin position="89"/>
        <end position="114"/>
    </location>
</feature>
<sequence length="114" mass="12077">MARFAGTALLVLLAAAVMVLAVANRHPVTIRVDPFDAHGLTVAVPLYMLIFALIALGVVIGGLAGWLGRKDARRAARADRRELKQLRKTAAPAQPTVLALAPPPKKAGRRRLGA</sequence>
<evidence type="ECO:0000256" key="5">
    <source>
        <dbReference type="SAM" id="MobiDB-lite"/>
    </source>
</evidence>
<dbReference type="EMBL" id="JAEKJA010000007">
    <property type="protein sequence ID" value="MBJ3776241.1"/>
    <property type="molecule type" value="Genomic_DNA"/>
</dbReference>
<dbReference type="GO" id="GO:0005886">
    <property type="term" value="C:plasma membrane"/>
    <property type="evidence" value="ECO:0007669"/>
    <property type="project" value="InterPro"/>
</dbReference>
<dbReference type="RefSeq" id="WP_198882115.1">
    <property type="nucleotide sequence ID" value="NZ_JAEKJA010000007.1"/>
</dbReference>
<keyword evidence="3 6" id="KW-1133">Transmembrane helix</keyword>
<evidence type="ECO:0000256" key="1">
    <source>
        <dbReference type="ARBA" id="ARBA00022475"/>
    </source>
</evidence>
<dbReference type="InterPro" id="IPR010445">
    <property type="entry name" value="LapA_dom"/>
</dbReference>
<evidence type="ECO:0000259" key="7">
    <source>
        <dbReference type="Pfam" id="PF06305"/>
    </source>
</evidence>
<organism evidence="8 9">
    <name type="scientific">Acuticoccus mangrovi</name>
    <dbReference type="NCBI Taxonomy" id="2796142"/>
    <lineage>
        <taxon>Bacteria</taxon>
        <taxon>Pseudomonadati</taxon>
        <taxon>Pseudomonadota</taxon>
        <taxon>Alphaproteobacteria</taxon>
        <taxon>Hyphomicrobiales</taxon>
        <taxon>Amorphaceae</taxon>
        <taxon>Acuticoccus</taxon>
    </lineage>
</organism>
<feature type="domain" description="Lipopolysaccharide assembly protein A" evidence="7">
    <location>
        <begin position="41"/>
        <end position="89"/>
    </location>
</feature>
<evidence type="ECO:0000256" key="2">
    <source>
        <dbReference type="ARBA" id="ARBA00022692"/>
    </source>
</evidence>